<dbReference type="InterPro" id="IPR027417">
    <property type="entry name" value="P-loop_NTPase"/>
</dbReference>
<dbReference type="Gene3D" id="3.40.50.300">
    <property type="entry name" value="P-loop containing nucleotide triphosphate hydrolases"/>
    <property type="match status" value="1"/>
</dbReference>
<accession>A0ABV7Z8J4</accession>
<feature type="domain" description="PD-(D/E)XK endonuclease-like" evidence="1">
    <location>
        <begin position="622"/>
        <end position="863"/>
    </location>
</feature>
<evidence type="ECO:0000313" key="3">
    <source>
        <dbReference type="Proteomes" id="UP001595803"/>
    </source>
</evidence>
<dbReference type="EMBL" id="JBHRZG010000009">
    <property type="protein sequence ID" value="MFC3833025.1"/>
    <property type="molecule type" value="Genomic_DNA"/>
</dbReference>
<comment type="caution">
    <text evidence="2">The sequence shown here is derived from an EMBL/GenBank/DDBJ whole genome shotgun (WGS) entry which is preliminary data.</text>
</comment>
<evidence type="ECO:0000259" key="1">
    <source>
        <dbReference type="Pfam" id="PF12705"/>
    </source>
</evidence>
<dbReference type="SUPFAM" id="SSF52540">
    <property type="entry name" value="P-loop containing nucleoside triphosphate hydrolases"/>
    <property type="match status" value="1"/>
</dbReference>
<protein>
    <submittedName>
        <fullName evidence="2">PD-(D/E)XK nuclease family protein</fullName>
    </submittedName>
</protein>
<gene>
    <name evidence="2" type="ORF">ACFOSB_09170</name>
</gene>
<dbReference type="InterPro" id="IPR038726">
    <property type="entry name" value="PDDEXK_AddAB-type"/>
</dbReference>
<keyword evidence="3" id="KW-1185">Reference proteome</keyword>
<dbReference type="Proteomes" id="UP001595803">
    <property type="component" value="Unassembled WGS sequence"/>
</dbReference>
<dbReference type="RefSeq" id="WP_322474745.1">
    <property type="nucleotide sequence ID" value="NZ_JBHRZG010000009.1"/>
</dbReference>
<organism evidence="2 3">
    <name type="scientific">Deinococcus rufus</name>
    <dbReference type="NCBI Taxonomy" id="2136097"/>
    <lineage>
        <taxon>Bacteria</taxon>
        <taxon>Thermotogati</taxon>
        <taxon>Deinococcota</taxon>
        <taxon>Deinococci</taxon>
        <taxon>Deinococcales</taxon>
        <taxon>Deinococcaceae</taxon>
        <taxon>Deinococcus</taxon>
    </lineage>
</organism>
<reference evidence="3" key="1">
    <citation type="journal article" date="2019" name="Int. J. Syst. Evol. Microbiol.">
        <title>The Global Catalogue of Microorganisms (GCM) 10K type strain sequencing project: providing services to taxonomists for standard genome sequencing and annotation.</title>
        <authorList>
            <consortium name="The Broad Institute Genomics Platform"/>
            <consortium name="The Broad Institute Genome Sequencing Center for Infectious Disease"/>
            <person name="Wu L."/>
            <person name="Ma J."/>
        </authorList>
    </citation>
    <scope>NUCLEOTIDE SEQUENCE [LARGE SCALE GENOMIC DNA]</scope>
    <source>
        <strain evidence="3">CCTCC AB 2017081</strain>
    </source>
</reference>
<proteinExistence type="predicted"/>
<dbReference type="Pfam" id="PF12705">
    <property type="entry name" value="PDDEXK_1"/>
    <property type="match status" value="1"/>
</dbReference>
<sequence length="866" mass="92784">MTGRTLLTGPYAGRMLGALGERCTPGMTIVVPNVQAGIAVTRYLRKHARTVTLTQLARDVLRRSGWRAMRSGERDRLLREVLEDVALEWLEGIRDRPSTHAVLLGLIGELQRAHVDPAALSSVVASPRDADIARVYAAYHAACAAQRVYDASGTEHHAARLPDLAPHVVAVTGFWYLDASQLALVGRLAAPGSLMTLPGGAGLPRRSQETADALGTQGWMTFTLPGGPVTAGDHVTAGVLDGHVVPELIAGEAADLDGEVRLALQEVRRWLRAGVPPEEIAVIVRLEGRYIDALADIGAEYSLPLLSGAQRPLREAGLGRLLRAWIRAQESGWAYADTRALLTDPLLEWPWTLERAAALQGSRPAGLDAWNPDLRWLALPAVTTRAAGFRAVQRLLREGGVGARCRRDPELNRWVTAALRHLRPWSADDAAGAREAVLAELGFALGAVTQPALNTRSGVRVLNPLGALGRSFRRVVILGLADGTFPIRRRDHALVDTVTRRRWAAGGVALPDVLSLADVEEPLLLGCVATAREQLVITRPRRDDAGDPLAPSPFWARFQPGQTLAAPPPGSALEQEIRRALRGHASADVARRAAYERDRVAGHLTAHSGLLPNGVAVTERAWSLSELHVASLCRMRWFLEHGLGVRDPGRAWTQLAQVALDGALGVGEDGPDAQFAAAGHAVDVRAAELRRSGWHPGRLWPVRRSELLAGTRRVLRHPNWQPPGMTVRRGTHTRRVTVQAGAHAVTLNVRIDRLDDVAGEARVTLYRPGDAPRAVDTAAALTGAHRLALTLEAAGAAAGRYVSLASGRAVDPLPDENQAVAPLAAQARGVLAGVLDTLAAGDVRPRTPEPRVCGACPGRAVCRVAA</sequence>
<evidence type="ECO:0000313" key="2">
    <source>
        <dbReference type="EMBL" id="MFC3833025.1"/>
    </source>
</evidence>
<name>A0ABV7Z8J4_9DEIO</name>